<evidence type="ECO:0000313" key="2">
    <source>
        <dbReference type="EMBL" id="KAF4645565.1"/>
    </source>
</evidence>
<evidence type="ECO:0000313" key="3">
    <source>
        <dbReference type="Proteomes" id="UP000557509"/>
    </source>
</evidence>
<dbReference type="VEuPathDB" id="ToxoDB:TGME49_500397"/>
<accession>A0A7J6KDP3</accession>
<dbReference type="Proteomes" id="UP000557509">
    <property type="component" value="Unassembled WGS sequence"/>
</dbReference>
<dbReference type="EMBL" id="JAAUHK010000187">
    <property type="protein sequence ID" value="KAF4645565.1"/>
    <property type="molecule type" value="Genomic_DNA"/>
</dbReference>
<name>A0A7J6KDP3_TOXGO</name>
<dbReference type="AlphaFoldDB" id="A0A7J6KDP3"/>
<organism evidence="2 3">
    <name type="scientific">Toxoplasma gondii</name>
    <dbReference type="NCBI Taxonomy" id="5811"/>
    <lineage>
        <taxon>Eukaryota</taxon>
        <taxon>Sar</taxon>
        <taxon>Alveolata</taxon>
        <taxon>Apicomplexa</taxon>
        <taxon>Conoidasida</taxon>
        <taxon>Coccidia</taxon>
        <taxon>Eucoccidiorida</taxon>
        <taxon>Eimeriorina</taxon>
        <taxon>Sarcocystidae</taxon>
        <taxon>Toxoplasma</taxon>
    </lineage>
</organism>
<gene>
    <name evidence="2" type="ORF">TGRH88_000520</name>
</gene>
<reference evidence="2 3" key="1">
    <citation type="submission" date="2020-03" db="EMBL/GenBank/DDBJ databases">
        <title>Genome sequence of Toxoplasma gondii RH-88 strain.</title>
        <authorList>
            <person name="Lorenzi H.A."/>
            <person name="Venepally P."/>
            <person name="Rozenberg A."/>
            <person name="Sibley D."/>
        </authorList>
    </citation>
    <scope>NUCLEOTIDE SEQUENCE [LARGE SCALE GENOMIC DNA]</scope>
    <source>
        <strain evidence="2 3">RH-88</strain>
    </source>
</reference>
<proteinExistence type="predicted"/>
<dbReference type="Gene3D" id="3.10.20.30">
    <property type="match status" value="1"/>
</dbReference>
<comment type="caution">
    <text evidence="2">The sequence shown here is derived from an EMBL/GenBank/DDBJ whole genome shotgun (WGS) entry which is preliminary data.</text>
</comment>
<dbReference type="SUPFAM" id="SSF54285">
    <property type="entry name" value="MoaD/ThiS"/>
    <property type="match status" value="1"/>
</dbReference>
<dbReference type="InterPro" id="IPR012675">
    <property type="entry name" value="Beta-grasp_dom_sf"/>
</dbReference>
<feature type="compositionally biased region" description="Basic and acidic residues" evidence="1">
    <location>
        <begin position="37"/>
        <end position="58"/>
    </location>
</feature>
<keyword evidence="3" id="KW-1185">Reference proteome</keyword>
<sequence length="155" mass="16057">MKVRLLLFASAREAVGASSVFLDLPSPRNGHLTPDGEAARRQDQAGRHSGADADHRIADAGACRDGGDTGDCRSDEEGGCFLDASSSPLRSPTLPPSSSFPVSFLLSVIAEQLPALLPLLPVCALAVDRVLAGQEERVSIAEDSELALLPPVSGG</sequence>
<dbReference type="InterPro" id="IPR016155">
    <property type="entry name" value="Mopterin_synth/thiamin_S_b"/>
</dbReference>
<feature type="compositionally biased region" description="Basic and acidic residues" evidence="1">
    <location>
        <begin position="65"/>
        <end position="76"/>
    </location>
</feature>
<evidence type="ECO:0008006" key="4">
    <source>
        <dbReference type="Google" id="ProtNLM"/>
    </source>
</evidence>
<evidence type="ECO:0000256" key="1">
    <source>
        <dbReference type="SAM" id="MobiDB-lite"/>
    </source>
</evidence>
<protein>
    <recommendedName>
        <fullName evidence="4">Molybdopterin synthase sulfur carrier subunit</fullName>
    </recommendedName>
</protein>
<feature type="region of interest" description="Disordered" evidence="1">
    <location>
        <begin position="25"/>
        <end position="77"/>
    </location>
</feature>